<evidence type="ECO:0000313" key="1">
    <source>
        <dbReference type="EMBL" id="KKL47577.1"/>
    </source>
</evidence>
<sequence>MATIINHDLRVVDGGTVYMPPWEEGNAEWGNLKRPSVYLGNLTQEYPTGTIWRHGLRTFIYTRMDATYYGTGGGAIGAGWVGSTSMEYVPLPNLVVTATAGASTIVLERSGTTVNEFAGGFIGIKNSTGGWGTPGRFAYFQIISNTVADGDDYVTFTLDGALVLAYAVGAADCVVAANPYSLTRLSQDASADYGMSTGIFTHTTVASEYCWIQTGGPCMAVGVWATFEGSDPGSVPIFAVGGNVQASMGKTSSLIASGYEAVAHQCIGWSWPSSNISSTPTDRTTAIAIFLTIFN</sequence>
<comment type="caution">
    <text evidence="1">The sequence shown here is derived from an EMBL/GenBank/DDBJ whole genome shotgun (WGS) entry which is preliminary data.</text>
</comment>
<dbReference type="AlphaFoldDB" id="A0A0F9F8Y1"/>
<accession>A0A0F9F8Y1</accession>
<proteinExistence type="predicted"/>
<gene>
    <name evidence="1" type="ORF">LCGC14_2334180</name>
</gene>
<protein>
    <submittedName>
        <fullName evidence="1">Uncharacterized protein</fullName>
    </submittedName>
</protein>
<reference evidence="1" key="1">
    <citation type="journal article" date="2015" name="Nature">
        <title>Complex archaea that bridge the gap between prokaryotes and eukaryotes.</title>
        <authorList>
            <person name="Spang A."/>
            <person name="Saw J.H."/>
            <person name="Jorgensen S.L."/>
            <person name="Zaremba-Niedzwiedzka K."/>
            <person name="Martijn J."/>
            <person name="Lind A.E."/>
            <person name="van Eijk R."/>
            <person name="Schleper C."/>
            <person name="Guy L."/>
            <person name="Ettema T.J."/>
        </authorList>
    </citation>
    <scope>NUCLEOTIDE SEQUENCE</scope>
</reference>
<name>A0A0F9F8Y1_9ZZZZ</name>
<organism evidence="1">
    <name type="scientific">marine sediment metagenome</name>
    <dbReference type="NCBI Taxonomy" id="412755"/>
    <lineage>
        <taxon>unclassified sequences</taxon>
        <taxon>metagenomes</taxon>
        <taxon>ecological metagenomes</taxon>
    </lineage>
</organism>
<dbReference type="EMBL" id="LAZR01033616">
    <property type="protein sequence ID" value="KKL47577.1"/>
    <property type="molecule type" value="Genomic_DNA"/>
</dbReference>